<proteinExistence type="predicted"/>
<feature type="signal peptide" evidence="2">
    <location>
        <begin position="1"/>
        <end position="21"/>
    </location>
</feature>
<protein>
    <submittedName>
        <fullName evidence="3">Uncharacterized protein</fullName>
    </submittedName>
</protein>
<evidence type="ECO:0000256" key="1">
    <source>
        <dbReference type="SAM" id="Phobius"/>
    </source>
</evidence>
<accession>A0AA92UZU3</accession>
<feature type="chain" id="PRO_5041684194" evidence="2">
    <location>
        <begin position="22"/>
        <end position="64"/>
    </location>
</feature>
<organism evidence="3 4">
    <name type="scientific">Segatella copri</name>
    <dbReference type="NCBI Taxonomy" id="165179"/>
    <lineage>
        <taxon>Bacteria</taxon>
        <taxon>Pseudomonadati</taxon>
        <taxon>Bacteroidota</taxon>
        <taxon>Bacteroidia</taxon>
        <taxon>Bacteroidales</taxon>
        <taxon>Prevotellaceae</taxon>
        <taxon>Segatella</taxon>
    </lineage>
</organism>
<dbReference type="EMBL" id="QSFW01000029">
    <property type="protein sequence ID" value="RHA83722.1"/>
    <property type="molecule type" value="Genomic_DNA"/>
</dbReference>
<keyword evidence="1" id="KW-1133">Transmembrane helix</keyword>
<keyword evidence="1" id="KW-0472">Membrane</keyword>
<evidence type="ECO:0000256" key="2">
    <source>
        <dbReference type="SAM" id="SignalP"/>
    </source>
</evidence>
<evidence type="ECO:0000313" key="4">
    <source>
        <dbReference type="Proteomes" id="UP000284990"/>
    </source>
</evidence>
<name>A0AA92UZU3_9BACT</name>
<evidence type="ECO:0000313" key="3">
    <source>
        <dbReference type="EMBL" id="RHA83722.1"/>
    </source>
</evidence>
<comment type="caution">
    <text evidence="3">The sequence shown here is derived from an EMBL/GenBank/DDBJ whole genome shotgun (WGS) entry which is preliminary data.</text>
</comment>
<dbReference type="PROSITE" id="PS51257">
    <property type="entry name" value="PROKAR_LIPOPROTEIN"/>
    <property type="match status" value="1"/>
</dbReference>
<dbReference type="Proteomes" id="UP000284990">
    <property type="component" value="Unassembled WGS sequence"/>
</dbReference>
<dbReference type="AlphaFoldDB" id="A0AA92UZU3"/>
<reference evidence="3 4" key="1">
    <citation type="submission" date="2018-08" db="EMBL/GenBank/DDBJ databases">
        <title>A genome reference for cultivated species of the human gut microbiota.</title>
        <authorList>
            <person name="Zou Y."/>
            <person name="Xue W."/>
            <person name="Luo G."/>
        </authorList>
    </citation>
    <scope>NUCLEOTIDE SEQUENCE [LARGE SCALE GENOMIC DNA]</scope>
    <source>
        <strain evidence="3 4">AM42-23AC</strain>
    </source>
</reference>
<keyword evidence="2" id="KW-0732">Signal</keyword>
<gene>
    <name evidence="3" type="ORF">DW916_12225</name>
</gene>
<feature type="transmembrane region" description="Helical" evidence="1">
    <location>
        <begin position="31"/>
        <end position="52"/>
    </location>
</feature>
<keyword evidence="1" id="KW-0812">Transmembrane</keyword>
<sequence>MKIKSILLSSLLALGCTAASAQEEAKTVNVFNPHGFVLLTSVYLVVLVPTSLRTIMKQQQHRTT</sequence>